<dbReference type="VEuPathDB" id="VectorBase:RPRC006472"/>
<name>T1HR02_RHOPR</name>
<sequence>MAEMNRRALYQKAKAADEEYVRKLNKELNLITEWKLANLSAEEAFQKLMANKRRLTEQEREVHRVKEAENELYSELLQSQAELAIADMQLIPSIPSEVILRQFLSGMNYDRPMDIPPAV</sequence>
<accession>T1HR02</accession>
<keyword evidence="2" id="KW-1185">Reference proteome</keyword>
<dbReference type="HOGENOM" id="CLU_2064329_0_0_1"/>
<dbReference type="InParanoid" id="T1HR02"/>
<dbReference type="EnsemblMetazoa" id="RPRC006472-RA">
    <property type="protein sequence ID" value="RPRC006472-PA"/>
    <property type="gene ID" value="RPRC006472"/>
</dbReference>
<dbReference type="EMBL" id="ACPB03024839">
    <property type="status" value="NOT_ANNOTATED_CDS"/>
    <property type="molecule type" value="Genomic_DNA"/>
</dbReference>
<organism evidence="1 2">
    <name type="scientific">Rhodnius prolixus</name>
    <name type="common">Triatomid bug</name>
    <dbReference type="NCBI Taxonomy" id="13249"/>
    <lineage>
        <taxon>Eukaryota</taxon>
        <taxon>Metazoa</taxon>
        <taxon>Ecdysozoa</taxon>
        <taxon>Arthropoda</taxon>
        <taxon>Hexapoda</taxon>
        <taxon>Insecta</taxon>
        <taxon>Pterygota</taxon>
        <taxon>Neoptera</taxon>
        <taxon>Paraneoptera</taxon>
        <taxon>Hemiptera</taxon>
        <taxon>Heteroptera</taxon>
        <taxon>Panheteroptera</taxon>
        <taxon>Cimicomorpha</taxon>
        <taxon>Reduviidae</taxon>
        <taxon>Triatominae</taxon>
        <taxon>Rhodnius</taxon>
    </lineage>
</organism>
<protein>
    <submittedName>
        <fullName evidence="1">Uncharacterized protein</fullName>
    </submittedName>
</protein>
<reference evidence="1" key="1">
    <citation type="submission" date="2015-05" db="UniProtKB">
        <authorList>
            <consortium name="EnsemblMetazoa"/>
        </authorList>
    </citation>
    <scope>IDENTIFICATION</scope>
</reference>
<dbReference type="Proteomes" id="UP000015103">
    <property type="component" value="Unassembled WGS sequence"/>
</dbReference>
<evidence type="ECO:0000313" key="2">
    <source>
        <dbReference type="Proteomes" id="UP000015103"/>
    </source>
</evidence>
<proteinExistence type="predicted"/>
<evidence type="ECO:0000313" key="1">
    <source>
        <dbReference type="EnsemblMetazoa" id="RPRC006472-PA"/>
    </source>
</evidence>
<dbReference type="AlphaFoldDB" id="T1HR02"/>